<dbReference type="InterPro" id="IPR000941">
    <property type="entry name" value="Enolase"/>
</dbReference>
<keyword evidence="8" id="KW-0456">Lyase</keyword>
<feature type="transmembrane region" description="Helical" evidence="13">
    <location>
        <begin position="716"/>
        <end position="734"/>
    </location>
</feature>
<keyword evidence="13" id="KW-0472">Membrane</keyword>
<keyword evidence="17" id="KW-1185">Reference proteome</keyword>
<dbReference type="GeneID" id="62159004"/>
<feature type="transmembrane region" description="Helical" evidence="13">
    <location>
        <begin position="657"/>
        <end position="675"/>
    </location>
</feature>
<dbReference type="AlphaFoldDB" id="A0A9P6I842"/>
<dbReference type="RefSeq" id="XP_038748439.1">
    <property type="nucleotide sequence ID" value="XM_038885930.1"/>
</dbReference>
<feature type="domain" description="Enolase N-terminal" evidence="15">
    <location>
        <begin position="3"/>
        <end position="134"/>
    </location>
</feature>
<dbReference type="OrthoDB" id="2373987at2759"/>
<evidence type="ECO:0000256" key="13">
    <source>
        <dbReference type="SAM" id="Phobius"/>
    </source>
</evidence>
<dbReference type="HAMAP" id="MF_00318">
    <property type="entry name" value="Enolase"/>
    <property type="match status" value="1"/>
</dbReference>
<dbReference type="Pfam" id="PF03952">
    <property type="entry name" value="Enolase_N"/>
    <property type="match status" value="1"/>
</dbReference>
<sequence>MAITKIHARYVYDSRGNPTVEVDVVTETGLHRAIVPSGASTGQHEACELRDGDKTKWGGKGVTKAVDNVNSIIAPALIKENLDVKDQTKVDKFLIDLDGTPNKTKLGANAILGVSLAVAKAGAAEKGVPLYAHVSDLAGTKKPFVLPVPFMNVLNGGSHAGGRLAFQEFMIVPSDAPSFSEAMRQGAEVYQALKGLAKKKYGQSAGNVGDEGGVAPDIQTAQEALDLITEAIEKAGYTGKMNIAMDVASSEFYKEDAKKYDLDFKNPESDPTKWITYEELAALYSDLCKKYPIVSIEDPFAEDDWEAWSYFYKSQDIQIVGDDLTVTNPLRIKKAIELKSANALLLKVNQIGTLTESIQAAKDSYADGWGVMVSHRSGETEDVTISDIVVGIRAGQIKTGAPARSERLAKLNQILRIEEELGSNAVYAGANFRKAVEFHLPVYTNIHRIRRDIISIVEDYLSLEQLRDVRINIAVVRPLVDKLYELDDISIVYCLLVNRAQFLHEQSHLNSRQNVNYSRATLCELVATRILRRFSEDNEGPEGLVLLSHILVAGFEPFQMAPAGIREAASTETYRSYNRMLPSLEIAILTESKHFLSATPCQKVVDAIYEGRIVYTPSSFMDIIPDHYKLKPISLYNPREGPLLDQYRLLVPRTRNILEVFQFMVLLALYLFVMAERNPEKFTLLEGCFAVFAFGWSLDQFATILEHGWHVYTQNLWSFLDVGFIGLYAIYVVLRIHGGRTGELVPKQQALDVLAMGAPVLVPRLAFNLLSDNLVFLSLRSMMSDFVLLTFLSAWCFGGFLLSLLWLGEGPPGEGEHAPVLIGKWMLWIWFGLDGTGISRSADFHPLLGPVLMVAFAFLGNTLFLTILVSMLSNTFSTIVKNATAEIQFRKAVLTLEGVKGDAIFAYQPPFNILAVFLLLPLKFVLGPRWFHKIHVASVRLVNLPLLLIIAVAERRILWPPPQPEKSKTGGTLTLYPRVKQWFWEKWRITAHRDIRAVFDLPPPDSVEEEIAVDDDFTHHMIRRQFTRTITNDTMRKKSPLRRDSMFPGVSSKLRGSFTGSEDMHDVNSRLEALEQSTLRIENLLARMVGSDDYSDKNFGTGESSTLRDMDASLTQSPK</sequence>
<comment type="similarity">
    <text evidence="3">Belongs to the enolase family.</text>
</comment>
<dbReference type="SFLD" id="SFLDF00002">
    <property type="entry name" value="enolase"/>
    <property type="match status" value="1"/>
</dbReference>
<dbReference type="SUPFAM" id="SSF54826">
    <property type="entry name" value="Enolase N-terminal domain-like"/>
    <property type="match status" value="1"/>
</dbReference>
<feature type="transmembrane region" description="Helical" evidence="13">
    <location>
        <begin position="851"/>
        <end position="872"/>
    </location>
</feature>
<comment type="caution">
    <text evidence="16">The sequence shown here is derived from an EMBL/GenBank/DDBJ whole genome shotgun (WGS) entry which is preliminary data.</text>
</comment>
<dbReference type="SUPFAM" id="SSF51604">
    <property type="entry name" value="Enolase C-terminal domain-like"/>
    <property type="match status" value="1"/>
</dbReference>
<evidence type="ECO:0000259" key="14">
    <source>
        <dbReference type="SMART" id="SM01192"/>
    </source>
</evidence>
<evidence type="ECO:0000256" key="5">
    <source>
        <dbReference type="ARBA" id="ARBA00017068"/>
    </source>
</evidence>
<dbReference type="SMART" id="SM01193">
    <property type="entry name" value="Enolase_N"/>
    <property type="match status" value="1"/>
</dbReference>
<dbReference type="PRINTS" id="PR00148">
    <property type="entry name" value="ENOLASE"/>
</dbReference>
<dbReference type="InterPro" id="IPR029017">
    <property type="entry name" value="Enolase-like_N"/>
</dbReference>
<dbReference type="GO" id="GO:0006096">
    <property type="term" value="P:glycolytic process"/>
    <property type="evidence" value="ECO:0007669"/>
    <property type="project" value="UniProtKB-KW"/>
</dbReference>
<evidence type="ECO:0000256" key="10">
    <source>
        <dbReference type="ARBA" id="ARBA00032132"/>
    </source>
</evidence>
<comment type="cofactor">
    <cofactor evidence="1">
        <name>Mg(2+)</name>
        <dbReference type="ChEBI" id="CHEBI:18420"/>
    </cofactor>
</comment>
<dbReference type="Pfam" id="PF00113">
    <property type="entry name" value="Enolase_C"/>
    <property type="match status" value="1"/>
</dbReference>
<keyword evidence="13" id="KW-1133">Transmembrane helix</keyword>
<reference evidence="16" key="1">
    <citation type="submission" date="2020-03" db="EMBL/GenBank/DDBJ databases">
        <authorList>
            <person name="He L."/>
        </authorList>
    </citation>
    <scope>NUCLEOTIDE SEQUENCE</scope>
    <source>
        <strain evidence="16">CkLH20</strain>
    </source>
</reference>
<dbReference type="SFLD" id="SFLDS00001">
    <property type="entry name" value="Enolase"/>
    <property type="match status" value="1"/>
</dbReference>
<dbReference type="InterPro" id="IPR056336">
    <property type="entry name" value="YVC1_C"/>
</dbReference>
<evidence type="ECO:0000256" key="4">
    <source>
        <dbReference type="ARBA" id="ARBA00012058"/>
    </source>
</evidence>
<dbReference type="CDD" id="cd03313">
    <property type="entry name" value="enolase"/>
    <property type="match status" value="1"/>
</dbReference>
<comment type="catalytic activity">
    <reaction evidence="11">
        <text>(2R)-2-phosphoglycerate = phosphoenolpyruvate + H2O</text>
        <dbReference type="Rhea" id="RHEA:10164"/>
        <dbReference type="ChEBI" id="CHEBI:15377"/>
        <dbReference type="ChEBI" id="CHEBI:58289"/>
        <dbReference type="ChEBI" id="CHEBI:58702"/>
        <dbReference type="EC" id="4.2.1.11"/>
    </reaction>
</comment>
<dbReference type="PANTHER" id="PTHR11902">
    <property type="entry name" value="ENOLASE"/>
    <property type="match status" value="1"/>
</dbReference>
<dbReference type="Gene3D" id="3.20.20.120">
    <property type="entry name" value="Enolase-like C-terminal domain"/>
    <property type="match status" value="1"/>
</dbReference>
<evidence type="ECO:0000256" key="8">
    <source>
        <dbReference type="ARBA" id="ARBA00023239"/>
    </source>
</evidence>
<accession>A0A9P6I842</accession>
<dbReference type="Pfam" id="PF23317">
    <property type="entry name" value="YVC1_C"/>
    <property type="match status" value="1"/>
</dbReference>
<feature type="transmembrane region" description="Helical" evidence="13">
    <location>
        <begin position="904"/>
        <end position="922"/>
    </location>
</feature>
<dbReference type="InterPro" id="IPR020811">
    <property type="entry name" value="Enolase_N"/>
</dbReference>
<dbReference type="NCBIfam" id="TIGR01060">
    <property type="entry name" value="eno"/>
    <property type="match status" value="1"/>
</dbReference>
<feature type="transmembrane region" description="Helical" evidence="13">
    <location>
        <begin position="682"/>
        <end position="704"/>
    </location>
</feature>
<dbReference type="SFLD" id="SFLDG00178">
    <property type="entry name" value="enolase"/>
    <property type="match status" value="1"/>
</dbReference>
<dbReference type="EC" id="4.2.1.11" evidence="4"/>
<evidence type="ECO:0000256" key="1">
    <source>
        <dbReference type="ARBA" id="ARBA00001946"/>
    </source>
</evidence>
<dbReference type="Gene3D" id="3.30.390.10">
    <property type="entry name" value="Enolase-like, N-terminal domain"/>
    <property type="match status" value="1"/>
</dbReference>
<feature type="domain" description="Enolase C-terminal TIM barrel" evidence="14">
    <location>
        <begin position="143"/>
        <end position="435"/>
    </location>
</feature>
<dbReference type="FunFam" id="3.30.390.10:FF:000001">
    <property type="entry name" value="Enolase"/>
    <property type="match status" value="1"/>
</dbReference>
<dbReference type="GO" id="GO:0004634">
    <property type="term" value="F:phosphopyruvate hydratase activity"/>
    <property type="evidence" value="ECO:0007669"/>
    <property type="project" value="UniProtKB-EC"/>
</dbReference>
<keyword evidence="7" id="KW-0324">Glycolysis</keyword>
<dbReference type="InterPro" id="IPR056337">
    <property type="entry name" value="LHD_YVC1"/>
</dbReference>
<evidence type="ECO:0000256" key="9">
    <source>
        <dbReference type="ARBA" id="ARBA00031125"/>
    </source>
</evidence>
<dbReference type="Pfam" id="PF23190">
    <property type="entry name" value="LHD_TRPY1"/>
    <property type="match status" value="1"/>
</dbReference>
<dbReference type="InterPro" id="IPR020810">
    <property type="entry name" value="Enolase_C"/>
</dbReference>
<keyword evidence="6" id="KW-0460">Magnesium</keyword>
<dbReference type="PANTHER" id="PTHR11902:SF1">
    <property type="entry name" value="ENOLASE"/>
    <property type="match status" value="1"/>
</dbReference>
<dbReference type="Proteomes" id="UP000781932">
    <property type="component" value="Unassembled WGS sequence"/>
</dbReference>
<dbReference type="GO" id="GO:0000287">
    <property type="term" value="F:magnesium ion binding"/>
    <property type="evidence" value="ECO:0007669"/>
    <property type="project" value="InterPro"/>
</dbReference>
<dbReference type="EMBL" id="JAATWM020000008">
    <property type="protein sequence ID" value="KAF9878978.1"/>
    <property type="molecule type" value="Genomic_DNA"/>
</dbReference>
<keyword evidence="13" id="KW-0812">Transmembrane</keyword>
<evidence type="ECO:0000256" key="3">
    <source>
        <dbReference type="ARBA" id="ARBA00009604"/>
    </source>
</evidence>
<proteinExistence type="inferred from homology"/>
<dbReference type="GO" id="GO:0000015">
    <property type="term" value="C:phosphopyruvate hydratase complex"/>
    <property type="evidence" value="ECO:0007669"/>
    <property type="project" value="InterPro"/>
</dbReference>
<evidence type="ECO:0000256" key="7">
    <source>
        <dbReference type="ARBA" id="ARBA00023152"/>
    </source>
</evidence>
<feature type="region of interest" description="Disordered" evidence="12">
    <location>
        <begin position="1092"/>
        <end position="1119"/>
    </location>
</feature>
<protein>
    <recommendedName>
        <fullName evidence="5">Enolase</fullName>
        <ecNumber evidence="4">4.2.1.11</ecNumber>
    </recommendedName>
    <alternativeName>
        <fullName evidence="9">2-phospho-D-glycerate hydro-lyase</fullName>
    </alternativeName>
    <alternativeName>
        <fullName evidence="10">2-phosphoglycerate dehydratase</fullName>
    </alternativeName>
</protein>
<dbReference type="InterPro" id="IPR036849">
    <property type="entry name" value="Enolase-like_C_sf"/>
</dbReference>
<evidence type="ECO:0000256" key="11">
    <source>
        <dbReference type="ARBA" id="ARBA00048333"/>
    </source>
</evidence>
<dbReference type="PROSITE" id="PS00164">
    <property type="entry name" value="ENOLASE"/>
    <property type="match status" value="1"/>
</dbReference>
<evidence type="ECO:0000313" key="17">
    <source>
        <dbReference type="Proteomes" id="UP000781932"/>
    </source>
</evidence>
<feature type="transmembrane region" description="Helical" evidence="13">
    <location>
        <begin position="786"/>
        <end position="808"/>
    </location>
</feature>
<name>A0A9P6I842_9PEZI</name>
<feature type="transmembrane region" description="Helical" evidence="13">
    <location>
        <begin position="820"/>
        <end position="839"/>
    </location>
</feature>
<evidence type="ECO:0000259" key="15">
    <source>
        <dbReference type="SMART" id="SM01193"/>
    </source>
</evidence>
<dbReference type="SMART" id="SM01192">
    <property type="entry name" value="Enolase_C"/>
    <property type="match status" value="1"/>
</dbReference>
<dbReference type="FunFam" id="3.20.20.120:FF:000002">
    <property type="entry name" value="Enolase 1"/>
    <property type="match status" value="1"/>
</dbReference>
<evidence type="ECO:0000256" key="6">
    <source>
        <dbReference type="ARBA" id="ARBA00022842"/>
    </source>
</evidence>
<reference evidence="16" key="2">
    <citation type="submission" date="2020-11" db="EMBL/GenBank/DDBJ databases">
        <title>Whole genome sequencing of Colletotrichum sp.</title>
        <authorList>
            <person name="Li H."/>
        </authorList>
    </citation>
    <scope>NUCLEOTIDE SEQUENCE</scope>
    <source>
        <strain evidence="16">CkLH20</strain>
    </source>
</reference>
<evidence type="ECO:0000313" key="16">
    <source>
        <dbReference type="EMBL" id="KAF9878978.1"/>
    </source>
</evidence>
<comment type="pathway">
    <text evidence="2">Carbohydrate degradation; glycolysis; pyruvate from D-glyceraldehyde 3-phosphate: step 4/5.</text>
</comment>
<organism evidence="16 17">
    <name type="scientific">Colletotrichum karsti</name>
    <dbReference type="NCBI Taxonomy" id="1095194"/>
    <lineage>
        <taxon>Eukaryota</taxon>
        <taxon>Fungi</taxon>
        <taxon>Dikarya</taxon>
        <taxon>Ascomycota</taxon>
        <taxon>Pezizomycotina</taxon>
        <taxon>Sordariomycetes</taxon>
        <taxon>Hypocreomycetidae</taxon>
        <taxon>Glomerellales</taxon>
        <taxon>Glomerellaceae</taxon>
        <taxon>Colletotrichum</taxon>
        <taxon>Colletotrichum boninense species complex</taxon>
    </lineage>
</organism>
<evidence type="ECO:0000256" key="2">
    <source>
        <dbReference type="ARBA" id="ARBA00005031"/>
    </source>
</evidence>
<dbReference type="InterPro" id="IPR020809">
    <property type="entry name" value="Enolase_CS"/>
</dbReference>
<gene>
    <name evidence="16" type="ORF">CkaCkLH20_03211</name>
</gene>
<evidence type="ECO:0000256" key="12">
    <source>
        <dbReference type="SAM" id="MobiDB-lite"/>
    </source>
</evidence>